<dbReference type="RefSeq" id="WP_073143552.1">
    <property type="nucleotide sequence ID" value="NZ_FQWQ01000007.1"/>
</dbReference>
<dbReference type="Pfam" id="PF14322">
    <property type="entry name" value="SusD-like_3"/>
    <property type="match status" value="1"/>
</dbReference>
<evidence type="ECO:0000256" key="1">
    <source>
        <dbReference type="ARBA" id="ARBA00004442"/>
    </source>
</evidence>
<name>A0A1M5XUU4_9BACT</name>
<organism evidence="8 9">
    <name type="scientific">Chryseolinea serpens</name>
    <dbReference type="NCBI Taxonomy" id="947013"/>
    <lineage>
        <taxon>Bacteria</taxon>
        <taxon>Pseudomonadati</taxon>
        <taxon>Bacteroidota</taxon>
        <taxon>Cytophagia</taxon>
        <taxon>Cytophagales</taxon>
        <taxon>Fulvivirgaceae</taxon>
        <taxon>Chryseolinea</taxon>
    </lineage>
</organism>
<evidence type="ECO:0000256" key="2">
    <source>
        <dbReference type="ARBA" id="ARBA00006275"/>
    </source>
</evidence>
<keyword evidence="9" id="KW-1185">Reference proteome</keyword>
<accession>A0A1M5XUU4</accession>
<dbReference type="CDD" id="cd08977">
    <property type="entry name" value="SusD"/>
    <property type="match status" value="1"/>
</dbReference>
<evidence type="ECO:0000256" key="5">
    <source>
        <dbReference type="ARBA" id="ARBA00023237"/>
    </source>
</evidence>
<evidence type="ECO:0000259" key="6">
    <source>
        <dbReference type="Pfam" id="PF07980"/>
    </source>
</evidence>
<proteinExistence type="inferred from homology"/>
<feature type="domain" description="SusD-like N-terminal" evidence="7">
    <location>
        <begin position="26"/>
        <end position="221"/>
    </location>
</feature>
<sequence>MNTYSKTITAAVTAFTLLLSSCNDILDTKPYQQLPAASAITDATSANAALLGAYSNVQNYYSLNYPTLGFLPADNVRFNGTLNQFLQTDQNALTPDNVIITGTWTTIYQAINSANTIIDVVPGLTDPVLTASEKNKITGEAYFIRALGYFDLGRGWGGVPLVLKPTKTISDAQGIRRSSLPQTYDQVLADLTKAEELLPEAATRNRAVKKTAQALRARLHLYREQWVDAEAFASTVIGNSSYALVTPYKAFFTAPFLTNESVFELTFSNADPNTIWNNWYPSALGGQYNFQPTTDFIATLNARGGNRSSLLASVTTGSTTSIYGNLYNRSGLRDDPAYILRIAELYLIRAEARAQQDKLDGADGALADLNAVRQRAGLANSTAATKAEVLLAIEDERRLEFAFEAHRWFDLVRTKRAGDVLGVTDTRKWLFPIPLVDIGADPDLAGDQNPGY</sequence>
<keyword evidence="3" id="KW-0732">Signal</keyword>
<dbReference type="InterPro" id="IPR011990">
    <property type="entry name" value="TPR-like_helical_dom_sf"/>
</dbReference>
<dbReference type="PROSITE" id="PS51257">
    <property type="entry name" value="PROKAR_LIPOPROTEIN"/>
    <property type="match status" value="1"/>
</dbReference>
<keyword evidence="5" id="KW-0998">Cell outer membrane</keyword>
<evidence type="ECO:0000313" key="8">
    <source>
        <dbReference type="EMBL" id="SHI03033.1"/>
    </source>
</evidence>
<dbReference type="Gene3D" id="1.25.40.390">
    <property type="match status" value="1"/>
</dbReference>
<feature type="domain" description="RagB/SusD" evidence="6">
    <location>
        <begin position="331"/>
        <end position="415"/>
    </location>
</feature>
<dbReference type="SUPFAM" id="SSF48452">
    <property type="entry name" value="TPR-like"/>
    <property type="match status" value="1"/>
</dbReference>
<dbReference type="GO" id="GO:0009279">
    <property type="term" value="C:cell outer membrane"/>
    <property type="evidence" value="ECO:0007669"/>
    <property type="project" value="UniProtKB-SubCell"/>
</dbReference>
<dbReference type="Pfam" id="PF07980">
    <property type="entry name" value="SusD_RagB"/>
    <property type="match status" value="1"/>
</dbReference>
<evidence type="ECO:0000256" key="4">
    <source>
        <dbReference type="ARBA" id="ARBA00023136"/>
    </source>
</evidence>
<dbReference type="OrthoDB" id="621570at2"/>
<dbReference type="STRING" id="947013.SAMN04488109_6852"/>
<gene>
    <name evidence="8" type="ORF">SAMN04488109_6852</name>
</gene>
<dbReference type="Proteomes" id="UP000184212">
    <property type="component" value="Unassembled WGS sequence"/>
</dbReference>
<protein>
    <submittedName>
        <fullName evidence="8">RagB/SusD domain-containing protein</fullName>
    </submittedName>
</protein>
<reference evidence="8 9" key="1">
    <citation type="submission" date="2016-11" db="EMBL/GenBank/DDBJ databases">
        <authorList>
            <person name="Jaros S."/>
            <person name="Januszkiewicz K."/>
            <person name="Wedrychowicz H."/>
        </authorList>
    </citation>
    <scope>NUCLEOTIDE SEQUENCE [LARGE SCALE GENOMIC DNA]</scope>
    <source>
        <strain evidence="8 9">DSM 24574</strain>
    </source>
</reference>
<dbReference type="EMBL" id="FQWQ01000007">
    <property type="protein sequence ID" value="SHI03033.1"/>
    <property type="molecule type" value="Genomic_DNA"/>
</dbReference>
<comment type="similarity">
    <text evidence="2">Belongs to the SusD family.</text>
</comment>
<evidence type="ECO:0000259" key="7">
    <source>
        <dbReference type="Pfam" id="PF14322"/>
    </source>
</evidence>
<comment type="subcellular location">
    <subcellularLocation>
        <location evidence="1">Cell outer membrane</location>
    </subcellularLocation>
</comment>
<dbReference type="InterPro" id="IPR033985">
    <property type="entry name" value="SusD-like_N"/>
</dbReference>
<evidence type="ECO:0000256" key="3">
    <source>
        <dbReference type="ARBA" id="ARBA00022729"/>
    </source>
</evidence>
<dbReference type="InterPro" id="IPR012944">
    <property type="entry name" value="SusD_RagB_dom"/>
</dbReference>
<keyword evidence="4" id="KW-0472">Membrane</keyword>
<evidence type="ECO:0000313" key="9">
    <source>
        <dbReference type="Proteomes" id="UP000184212"/>
    </source>
</evidence>
<dbReference type="AlphaFoldDB" id="A0A1M5XUU4"/>